<dbReference type="GO" id="GO:0003700">
    <property type="term" value="F:DNA-binding transcription factor activity"/>
    <property type="evidence" value="ECO:0007669"/>
    <property type="project" value="InterPro"/>
</dbReference>
<evidence type="ECO:0000259" key="6">
    <source>
        <dbReference type="PROSITE" id="PS50931"/>
    </source>
</evidence>
<name>A0A261F2J4_9BIFI</name>
<dbReference type="Gene3D" id="1.10.10.10">
    <property type="entry name" value="Winged helix-like DNA-binding domain superfamily/Winged helix DNA-binding domain"/>
    <property type="match status" value="1"/>
</dbReference>
<dbReference type="FunFam" id="1.10.10.10:FF:000001">
    <property type="entry name" value="LysR family transcriptional regulator"/>
    <property type="match status" value="1"/>
</dbReference>
<dbReference type="InterPro" id="IPR036390">
    <property type="entry name" value="WH_DNA-bd_sf"/>
</dbReference>
<dbReference type="SUPFAM" id="SSF46785">
    <property type="entry name" value="Winged helix' DNA-binding domain"/>
    <property type="match status" value="1"/>
</dbReference>
<evidence type="ECO:0000313" key="7">
    <source>
        <dbReference type="EMBL" id="OZG53334.1"/>
    </source>
</evidence>
<organism evidence="7 8">
    <name type="scientific">Pseudoscardovia radai</name>
    <dbReference type="NCBI Taxonomy" id="987066"/>
    <lineage>
        <taxon>Bacteria</taxon>
        <taxon>Bacillati</taxon>
        <taxon>Actinomycetota</taxon>
        <taxon>Actinomycetes</taxon>
        <taxon>Bifidobacteriales</taxon>
        <taxon>Bifidobacteriaceae</taxon>
        <taxon>Pseudoscardovia</taxon>
    </lineage>
</organism>
<keyword evidence="3" id="KW-0238">DNA-binding</keyword>
<keyword evidence="2" id="KW-0805">Transcription regulation</keyword>
<reference evidence="7 8" key="1">
    <citation type="journal article" date="2017" name="BMC Genomics">
        <title>Comparative genomic and phylogenomic analyses of the Bifidobacteriaceae family.</title>
        <authorList>
            <person name="Lugli G.A."/>
            <person name="Milani C."/>
            <person name="Turroni F."/>
            <person name="Duranti S."/>
            <person name="Mancabelli L."/>
            <person name="Mangifesta M."/>
            <person name="Ferrario C."/>
            <person name="Modesto M."/>
            <person name="Mattarelli P."/>
            <person name="Jiri K."/>
            <person name="van Sinderen D."/>
            <person name="Ventura M."/>
        </authorList>
    </citation>
    <scope>NUCLEOTIDE SEQUENCE [LARGE SCALE GENOMIC DNA]</scope>
    <source>
        <strain evidence="7 8">DSM 24742</strain>
    </source>
</reference>
<feature type="domain" description="HTH lysR-type" evidence="6">
    <location>
        <begin position="1"/>
        <end position="58"/>
    </location>
</feature>
<dbReference type="GO" id="GO:0003677">
    <property type="term" value="F:DNA binding"/>
    <property type="evidence" value="ECO:0007669"/>
    <property type="project" value="UniProtKB-KW"/>
</dbReference>
<sequence length="385" mass="42243">MELKQLRYFYDVLRLHSFTMAARANHVSQSAVSQKIKALEQEMGVELLNRQGREFSATAAGTRMFEYAQSILAASQEAIEDVKRTAAGQALPRFTIGILASRKIWEPVAAASMFAQAHPETDVAMRFGTRIQLQRSLLNGSIDVVFADSGSTFADYFATSTVATRYPTIEIARSVIAGLPSTTLVPAIDEVGVGPLSEVACIMPVLTDDEAQQIAPDWDPGIEPEPAPLSPSMRILGRDTRDTEKLQTRLLPDGTYTVVRNPGVATPDAEEDGDDDRPELKPTAHAIRTVEQTYLRTMLGFTSPITEAPSHIEAHRMVAAGRGFMVSESPRPVRGHGALIRYVPLVDANGPIRHEYMLIAVRGHGGTHAEEYEKMLRQIFIDSQS</sequence>
<evidence type="ECO:0000256" key="5">
    <source>
        <dbReference type="SAM" id="MobiDB-lite"/>
    </source>
</evidence>
<comment type="caution">
    <text evidence="7">The sequence shown here is derived from an EMBL/GenBank/DDBJ whole genome shotgun (WGS) entry which is preliminary data.</text>
</comment>
<dbReference type="InterPro" id="IPR000847">
    <property type="entry name" value="LysR_HTH_N"/>
</dbReference>
<dbReference type="PROSITE" id="PS50931">
    <property type="entry name" value="HTH_LYSR"/>
    <property type="match status" value="1"/>
</dbReference>
<dbReference type="Pfam" id="PF00126">
    <property type="entry name" value="HTH_1"/>
    <property type="match status" value="1"/>
</dbReference>
<dbReference type="RefSeq" id="WP_158216276.1">
    <property type="nucleotide sequence ID" value="NZ_MWWR01000002.1"/>
</dbReference>
<evidence type="ECO:0000256" key="3">
    <source>
        <dbReference type="ARBA" id="ARBA00023125"/>
    </source>
</evidence>
<evidence type="ECO:0000256" key="2">
    <source>
        <dbReference type="ARBA" id="ARBA00023015"/>
    </source>
</evidence>
<dbReference type="Proteomes" id="UP000216725">
    <property type="component" value="Unassembled WGS sequence"/>
</dbReference>
<feature type="compositionally biased region" description="Acidic residues" evidence="5">
    <location>
        <begin position="268"/>
        <end position="277"/>
    </location>
</feature>
<dbReference type="PRINTS" id="PR00039">
    <property type="entry name" value="HTHLYSR"/>
</dbReference>
<feature type="region of interest" description="Disordered" evidence="5">
    <location>
        <begin position="257"/>
        <end position="280"/>
    </location>
</feature>
<accession>A0A261F2J4</accession>
<dbReference type="GO" id="GO:0032993">
    <property type="term" value="C:protein-DNA complex"/>
    <property type="evidence" value="ECO:0007669"/>
    <property type="project" value="TreeGrafter"/>
</dbReference>
<protein>
    <submittedName>
        <fullName evidence="7">LysR family transcriptional regulator</fullName>
    </submittedName>
</protein>
<evidence type="ECO:0000313" key="8">
    <source>
        <dbReference type="Proteomes" id="UP000216725"/>
    </source>
</evidence>
<comment type="similarity">
    <text evidence="1">Belongs to the LysR transcriptional regulatory family.</text>
</comment>
<evidence type="ECO:0000256" key="4">
    <source>
        <dbReference type="ARBA" id="ARBA00023163"/>
    </source>
</evidence>
<dbReference type="PANTHER" id="PTHR30346:SF28">
    <property type="entry name" value="HTH-TYPE TRANSCRIPTIONAL REGULATOR CYNR"/>
    <property type="match status" value="1"/>
</dbReference>
<dbReference type="AlphaFoldDB" id="A0A261F2J4"/>
<dbReference type="EMBL" id="MWWR01000002">
    <property type="protein sequence ID" value="OZG53334.1"/>
    <property type="molecule type" value="Genomic_DNA"/>
</dbReference>
<keyword evidence="4" id="KW-0804">Transcription</keyword>
<gene>
    <name evidence="7" type="ORF">PSRA_0141</name>
</gene>
<evidence type="ECO:0000256" key="1">
    <source>
        <dbReference type="ARBA" id="ARBA00009437"/>
    </source>
</evidence>
<dbReference type="InterPro" id="IPR036388">
    <property type="entry name" value="WH-like_DNA-bd_sf"/>
</dbReference>
<keyword evidence="8" id="KW-1185">Reference proteome</keyword>
<dbReference type="PANTHER" id="PTHR30346">
    <property type="entry name" value="TRANSCRIPTIONAL DUAL REGULATOR HCAR-RELATED"/>
    <property type="match status" value="1"/>
</dbReference>
<proteinExistence type="inferred from homology"/>
<dbReference type="OrthoDB" id="3181812at2"/>